<dbReference type="PANTHER" id="PTHR21310">
    <property type="entry name" value="AMINOGLYCOSIDE PHOSPHOTRANSFERASE-RELATED-RELATED"/>
    <property type="match status" value="1"/>
</dbReference>
<evidence type="ECO:0000313" key="3">
    <source>
        <dbReference type="EMBL" id="TFB82647.1"/>
    </source>
</evidence>
<dbReference type="InterPro" id="IPR002575">
    <property type="entry name" value="Aminoglycoside_PTrfase"/>
</dbReference>
<reference evidence="3 4" key="1">
    <citation type="submission" date="2019-03" db="EMBL/GenBank/DDBJ databases">
        <title>Genomics of glacier-inhabiting Cryobacterium strains.</title>
        <authorList>
            <person name="Liu Q."/>
            <person name="Xin Y.-H."/>
        </authorList>
    </citation>
    <scope>NUCLEOTIDE SEQUENCE [LARGE SCALE GENOMIC DNA]</scope>
    <source>
        <strain evidence="3 4">Hh34</strain>
    </source>
</reference>
<dbReference type="EMBL" id="SOFE01000023">
    <property type="protein sequence ID" value="TFB82647.1"/>
    <property type="molecule type" value="Genomic_DNA"/>
</dbReference>
<protein>
    <submittedName>
        <fullName evidence="3">Aminoglycoside phosphotransferase family protein</fullName>
    </submittedName>
</protein>
<keyword evidence="3" id="KW-0808">Transferase</keyword>
<accession>A0A4R8VHC6</accession>
<evidence type="ECO:0000256" key="1">
    <source>
        <dbReference type="SAM" id="MobiDB-lite"/>
    </source>
</evidence>
<evidence type="ECO:0000313" key="4">
    <source>
        <dbReference type="Proteomes" id="UP000297963"/>
    </source>
</evidence>
<feature type="region of interest" description="Disordered" evidence="1">
    <location>
        <begin position="31"/>
        <end position="77"/>
    </location>
</feature>
<dbReference type="Pfam" id="PF01636">
    <property type="entry name" value="APH"/>
    <property type="match status" value="2"/>
</dbReference>
<dbReference type="InterPro" id="IPR051678">
    <property type="entry name" value="AGP_Transferase"/>
</dbReference>
<evidence type="ECO:0000259" key="2">
    <source>
        <dbReference type="Pfam" id="PF01636"/>
    </source>
</evidence>
<organism evidence="3 4">
    <name type="scientific">Cryobacterium levicorallinum</name>
    <dbReference type="NCBI Taxonomy" id="995038"/>
    <lineage>
        <taxon>Bacteria</taxon>
        <taxon>Bacillati</taxon>
        <taxon>Actinomycetota</taxon>
        <taxon>Actinomycetes</taxon>
        <taxon>Micrococcales</taxon>
        <taxon>Microbacteriaceae</taxon>
        <taxon>Cryobacterium</taxon>
    </lineage>
</organism>
<dbReference type="AlphaFoldDB" id="A0A4R8VHC6"/>
<dbReference type="GO" id="GO:0016740">
    <property type="term" value="F:transferase activity"/>
    <property type="evidence" value="ECO:0007669"/>
    <property type="project" value="UniProtKB-KW"/>
</dbReference>
<dbReference type="Gene3D" id="3.90.1200.10">
    <property type="match status" value="1"/>
</dbReference>
<dbReference type="SUPFAM" id="SSF56112">
    <property type="entry name" value="Protein kinase-like (PK-like)"/>
    <property type="match status" value="1"/>
</dbReference>
<dbReference type="InterPro" id="IPR011009">
    <property type="entry name" value="Kinase-like_dom_sf"/>
</dbReference>
<gene>
    <name evidence="3" type="ORF">E3O11_12175</name>
</gene>
<feature type="domain" description="Aminoglycoside phosphotransferase" evidence="2">
    <location>
        <begin position="103"/>
        <end position="206"/>
    </location>
</feature>
<proteinExistence type="predicted"/>
<name>A0A4R8VHC6_9MICO</name>
<dbReference type="Proteomes" id="UP000297963">
    <property type="component" value="Unassembled WGS sequence"/>
</dbReference>
<feature type="domain" description="Aminoglycoside phosphotransferase" evidence="2">
    <location>
        <begin position="232"/>
        <end position="300"/>
    </location>
</feature>
<sequence>MAPRSESLGWNDEGVHDYGVFLHCSCSARHADGRPPARRATAHHAGRDLWGQDSSGHRRSARDPSPRPHGQTCRGERMTAAAPSPLVLEWAARQLAVAELRWVRSLPGGTHARTSVVGTPDGAEFVLRQFPPGDDAVRLEIRVLSTLGDLGELAPQLLAADAEGTVNGCPLIVTTLLPGRASITPTNPHDFARQLGAALARIHSLAVIPGLTDLFTEPATESPMHSVWHQLTGEPRVLTHNDFWSGNTVWLNERLTGIVDWSGAGRAPRGYDLAWCRQDLVFLYDVTVADVFTRAYDQAFGSPTPDVALWDHFAAMKAYPRVETWAPNYTDLGRDDLDGAGLRRRLTEWMLRLDAG</sequence>
<comment type="caution">
    <text evidence="3">The sequence shown here is derived from an EMBL/GenBank/DDBJ whole genome shotgun (WGS) entry which is preliminary data.</text>
</comment>